<keyword evidence="6" id="KW-0460">Magnesium</keyword>
<protein>
    <recommendedName>
        <fullName evidence="4">Probable 2-phosphosulfolactate phosphatase</fullName>
        <ecNumber evidence="3">3.1.3.71</ecNumber>
    </recommendedName>
</protein>
<keyword evidence="9" id="KW-1185">Reference proteome</keyword>
<evidence type="ECO:0000256" key="2">
    <source>
        <dbReference type="ARBA" id="ARBA00009997"/>
    </source>
</evidence>
<comment type="catalytic activity">
    <reaction evidence="7">
        <text>(2R)-O-phospho-3-sulfolactate + H2O = (2R)-3-sulfolactate + phosphate</text>
        <dbReference type="Rhea" id="RHEA:23416"/>
        <dbReference type="ChEBI" id="CHEBI:15377"/>
        <dbReference type="ChEBI" id="CHEBI:15597"/>
        <dbReference type="ChEBI" id="CHEBI:43474"/>
        <dbReference type="ChEBI" id="CHEBI:58738"/>
        <dbReference type="EC" id="3.1.3.71"/>
    </reaction>
</comment>
<dbReference type="OrthoDB" id="4913at2"/>
<reference evidence="8 9" key="1">
    <citation type="submission" date="2018-11" db="EMBL/GenBank/DDBJ databases">
        <title>Phylogenetic determinants of toxin gene distribution in genomes of Brevibacillus laterosporus.</title>
        <authorList>
            <person name="Glare T.R."/>
            <person name="Durrant A."/>
            <person name="Berry C."/>
            <person name="Palma L."/>
            <person name="Ormskirk M."/>
            <person name="Cox M.O."/>
        </authorList>
    </citation>
    <scope>NUCLEOTIDE SEQUENCE [LARGE SCALE GENOMIC DNA]</scope>
    <source>
        <strain evidence="8 9">1821L</strain>
    </source>
</reference>
<dbReference type="EMBL" id="CP033464">
    <property type="protein sequence ID" value="QDX93539.1"/>
    <property type="molecule type" value="Genomic_DNA"/>
</dbReference>
<dbReference type="InterPro" id="IPR005238">
    <property type="entry name" value="ComB-like"/>
</dbReference>
<keyword evidence="5" id="KW-0378">Hydrolase</keyword>
<evidence type="ECO:0000313" key="8">
    <source>
        <dbReference type="EMBL" id="QDX93539.1"/>
    </source>
</evidence>
<organism evidence="8 9">
    <name type="scientific">Brevibacillus laterosporus</name>
    <name type="common">Bacillus laterosporus</name>
    <dbReference type="NCBI Taxonomy" id="1465"/>
    <lineage>
        <taxon>Bacteria</taxon>
        <taxon>Bacillati</taxon>
        <taxon>Bacillota</taxon>
        <taxon>Bacilli</taxon>
        <taxon>Bacillales</taxon>
        <taxon>Paenibacillaceae</taxon>
        <taxon>Brevibacillus</taxon>
    </lineage>
</organism>
<comment type="cofactor">
    <cofactor evidence="1">
        <name>Mg(2+)</name>
        <dbReference type="ChEBI" id="CHEBI:18420"/>
    </cofactor>
</comment>
<dbReference type="GO" id="GO:0050545">
    <property type="term" value="F:sulfopyruvate decarboxylase activity"/>
    <property type="evidence" value="ECO:0007669"/>
    <property type="project" value="TreeGrafter"/>
</dbReference>
<evidence type="ECO:0000256" key="7">
    <source>
        <dbReference type="ARBA" id="ARBA00033711"/>
    </source>
</evidence>
<sequence length="239" mass="26748">MRIEVVPTVEEIRLDQITHRTVIVIDVLRSTSTIISALAHGCQSVSITETIGQALSLRTNQTLLAGERQCKKIALFDENNSPIAMKKVNWEHKPHLVLTTTNGTRAMQKAEKAEHLYIAAFLNATACITQALQLKRDITLYCSGTRMEFALEDGLCAGFLVHEAKNSLPSIEVCDLAEAMRAAYQSFAPSLLQVMMNSKTGKRLRHHQHQEDIEMASQLNHYKIVPVYKEKRILPLLGS</sequence>
<dbReference type="PANTHER" id="PTHR37311:SF1">
    <property type="entry name" value="2-PHOSPHOSULFOLACTATE PHOSPHATASE-RELATED"/>
    <property type="match status" value="1"/>
</dbReference>
<proteinExistence type="inferred from homology"/>
<dbReference type="Pfam" id="PF04029">
    <property type="entry name" value="2-ph_phosp"/>
    <property type="match status" value="1"/>
</dbReference>
<dbReference type="Gene3D" id="3.90.1560.10">
    <property type="entry name" value="ComB-like"/>
    <property type="match status" value="1"/>
</dbReference>
<evidence type="ECO:0000256" key="1">
    <source>
        <dbReference type="ARBA" id="ARBA00001946"/>
    </source>
</evidence>
<evidence type="ECO:0000256" key="3">
    <source>
        <dbReference type="ARBA" id="ARBA00012953"/>
    </source>
</evidence>
<evidence type="ECO:0000256" key="4">
    <source>
        <dbReference type="ARBA" id="ARBA00021948"/>
    </source>
</evidence>
<comment type="similarity">
    <text evidence="2">Belongs to the ComB family.</text>
</comment>
<dbReference type="GO" id="GO:0000287">
    <property type="term" value="F:magnesium ion binding"/>
    <property type="evidence" value="ECO:0007669"/>
    <property type="project" value="InterPro"/>
</dbReference>
<dbReference type="GO" id="GO:0050532">
    <property type="term" value="F:2-phosphosulfolactate phosphatase activity"/>
    <property type="evidence" value="ECO:0007669"/>
    <property type="project" value="UniProtKB-EC"/>
</dbReference>
<dbReference type="AlphaFoldDB" id="A0A518V993"/>
<dbReference type="PANTHER" id="PTHR37311">
    <property type="entry name" value="2-PHOSPHOSULFOLACTATE PHOSPHATASE-RELATED"/>
    <property type="match status" value="1"/>
</dbReference>
<evidence type="ECO:0000313" key="9">
    <source>
        <dbReference type="Proteomes" id="UP000319432"/>
    </source>
</evidence>
<evidence type="ECO:0000256" key="6">
    <source>
        <dbReference type="ARBA" id="ARBA00022842"/>
    </source>
</evidence>
<name>A0A518V993_BRELA</name>
<dbReference type="EC" id="3.1.3.71" evidence="3"/>
<evidence type="ECO:0000256" key="5">
    <source>
        <dbReference type="ARBA" id="ARBA00022801"/>
    </source>
</evidence>
<dbReference type="Proteomes" id="UP000319432">
    <property type="component" value="Chromosome"/>
</dbReference>
<gene>
    <name evidence="8" type="ORF">EEL30_15310</name>
</gene>
<accession>A0A518V993</accession>
<dbReference type="InterPro" id="IPR036702">
    <property type="entry name" value="ComB-like_sf"/>
</dbReference>
<dbReference type="SUPFAM" id="SSF142823">
    <property type="entry name" value="ComB-like"/>
    <property type="match status" value="1"/>
</dbReference>